<keyword evidence="3" id="KW-1185">Reference proteome</keyword>
<feature type="signal peptide" evidence="1">
    <location>
        <begin position="1"/>
        <end position="20"/>
    </location>
</feature>
<evidence type="ECO:0000313" key="2">
    <source>
        <dbReference type="EMBL" id="QHT68410.1"/>
    </source>
</evidence>
<evidence type="ECO:0000256" key="1">
    <source>
        <dbReference type="SAM" id="SignalP"/>
    </source>
</evidence>
<reference evidence="2 3" key="1">
    <citation type="submission" date="2020-01" db="EMBL/GenBank/DDBJ databases">
        <authorList>
            <person name="Kim M.K."/>
        </authorList>
    </citation>
    <scope>NUCLEOTIDE SEQUENCE [LARGE SCALE GENOMIC DNA]</scope>
    <source>
        <strain evidence="2 3">172606-1</strain>
    </source>
</reference>
<dbReference type="Pfam" id="PF12099">
    <property type="entry name" value="DUF3575"/>
    <property type="match status" value="1"/>
</dbReference>
<keyword evidence="1" id="KW-0732">Signal</keyword>
<gene>
    <name evidence="2" type="ORF">GXP67_18065</name>
</gene>
<dbReference type="AlphaFoldDB" id="A0A6C0GL89"/>
<accession>A0A6C0GL89</accession>
<dbReference type="RefSeq" id="WP_162444423.1">
    <property type="nucleotide sequence ID" value="NZ_CP048222.1"/>
</dbReference>
<sequence length="197" mass="23252">MKKSLLLLLLPVLMCAECFSQTTDSLPVKHDIKLRLPFWYKGFFTQTFLTGLQYERLLSTKNSVSLGISYYYSNRNYFDGRSTVDNYRQFMVLPQWRHYFRRNKQNYFNGFHLGASAVYLRDYIDRPNALEKRHVMGLGILVGYQQVIKKKISLGITPSLHVGLENTNYNRHQNARINRRFSTIFIVSPDFHIGYIF</sequence>
<dbReference type="EMBL" id="CP048222">
    <property type="protein sequence ID" value="QHT68410.1"/>
    <property type="molecule type" value="Genomic_DNA"/>
</dbReference>
<evidence type="ECO:0000313" key="3">
    <source>
        <dbReference type="Proteomes" id="UP000480178"/>
    </source>
</evidence>
<organism evidence="2 3">
    <name type="scientific">Rhodocytophaga rosea</name>
    <dbReference type="NCBI Taxonomy" id="2704465"/>
    <lineage>
        <taxon>Bacteria</taxon>
        <taxon>Pseudomonadati</taxon>
        <taxon>Bacteroidota</taxon>
        <taxon>Cytophagia</taxon>
        <taxon>Cytophagales</taxon>
        <taxon>Rhodocytophagaceae</taxon>
        <taxon>Rhodocytophaga</taxon>
    </lineage>
</organism>
<dbReference type="Proteomes" id="UP000480178">
    <property type="component" value="Chromosome"/>
</dbReference>
<feature type="chain" id="PRO_5025594542" evidence="1">
    <location>
        <begin position="21"/>
        <end position="197"/>
    </location>
</feature>
<dbReference type="InterPro" id="IPR021958">
    <property type="entry name" value="DUF3575"/>
</dbReference>
<dbReference type="KEGG" id="rhoz:GXP67_18065"/>
<protein>
    <submittedName>
        <fullName evidence="2">DUF3575 domain-containing protein</fullName>
    </submittedName>
</protein>
<proteinExistence type="predicted"/>
<name>A0A6C0GL89_9BACT</name>